<dbReference type="EMBL" id="JAWIIJ010000024">
    <property type="protein sequence ID" value="MDV2081003.1"/>
    <property type="molecule type" value="Genomic_DNA"/>
</dbReference>
<gene>
    <name evidence="2" type="ORF">RYS15_20120</name>
</gene>
<comment type="caution">
    <text evidence="2">The sequence shown here is derived from an EMBL/GenBank/DDBJ whole genome shotgun (WGS) entry which is preliminary data.</text>
</comment>
<sequence>MYAYYPAMSSKGNFPLVNCRDTEFRDRKRGLHQQPPSRNHSSIKLLDDFGNNAGTNGTAAFTDG</sequence>
<feature type="compositionally biased region" description="Polar residues" evidence="1">
    <location>
        <begin position="52"/>
        <end position="64"/>
    </location>
</feature>
<dbReference type="Proteomes" id="UP001269819">
    <property type="component" value="Unassembled WGS sequence"/>
</dbReference>
<dbReference type="RefSeq" id="WP_316975330.1">
    <property type="nucleotide sequence ID" value="NZ_JAWIIJ010000024.1"/>
</dbReference>
<feature type="region of interest" description="Disordered" evidence="1">
    <location>
        <begin position="27"/>
        <end position="64"/>
    </location>
</feature>
<keyword evidence="3" id="KW-1185">Reference proteome</keyword>
<evidence type="ECO:0000313" key="3">
    <source>
        <dbReference type="Proteomes" id="UP001269819"/>
    </source>
</evidence>
<reference evidence="2 3" key="1">
    <citation type="submission" date="2023-10" db="EMBL/GenBank/DDBJ databases">
        <title>Characteristics and mechanism of a salt-tolerant marine origin heterotrophic nitrifying- aerobic denitrifying bacteria Marinobacter xestospongiae HN1.</title>
        <authorList>
            <person name="Qi R."/>
        </authorList>
    </citation>
    <scope>NUCLEOTIDE SEQUENCE [LARGE SCALE GENOMIC DNA]</scope>
    <source>
        <strain evidence="2 3">HN1</strain>
    </source>
</reference>
<accession>A0ABU3W396</accession>
<protein>
    <submittedName>
        <fullName evidence="2">Uncharacterized protein</fullName>
    </submittedName>
</protein>
<feature type="non-terminal residue" evidence="2">
    <location>
        <position position="64"/>
    </location>
</feature>
<name>A0ABU3W396_9GAMM</name>
<evidence type="ECO:0000256" key="1">
    <source>
        <dbReference type="SAM" id="MobiDB-lite"/>
    </source>
</evidence>
<organism evidence="2 3">
    <name type="scientific">Marinobacter xestospongiae</name>
    <dbReference type="NCBI Taxonomy" id="994319"/>
    <lineage>
        <taxon>Bacteria</taxon>
        <taxon>Pseudomonadati</taxon>
        <taxon>Pseudomonadota</taxon>
        <taxon>Gammaproteobacteria</taxon>
        <taxon>Pseudomonadales</taxon>
        <taxon>Marinobacteraceae</taxon>
        <taxon>Marinobacter</taxon>
    </lineage>
</organism>
<proteinExistence type="predicted"/>
<evidence type="ECO:0000313" key="2">
    <source>
        <dbReference type="EMBL" id="MDV2081003.1"/>
    </source>
</evidence>